<name>A0AAF0QWN7_SOLVR</name>
<feature type="compositionally biased region" description="Low complexity" evidence="1">
    <location>
        <begin position="45"/>
        <end position="55"/>
    </location>
</feature>
<evidence type="ECO:0000256" key="1">
    <source>
        <dbReference type="SAM" id="MobiDB-lite"/>
    </source>
</evidence>
<gene>
    <name evidence="2" type="ORF">MTR67_024256</name>
</gene>
<dbReference type="Proteomes" id="UP001234989">
    <property type="component" value="Chromosome 5"/>
</dbReference>
<organism evidence="2 3">
    <name type="scientific">Solanum verrucosum</name>
    <dbReference type="NCBI Taxonomy" id="315347"/>
    <lineage>
        <taxon>Eukaryota</taxon>
        <taxon>Viridiplantae</taxon>
        <taxon>Streptophyta</taxon>
        <taxon>Embryophyta</taxon>
        <taxon>Tracheophyta</taxon>
        <taxon>Spermatophyta</taxon>
        <taxon>Magnoliopsida</taxon>
        <taxon>eudicotyledons</taxon>
        <taxon>Gunneridae</taxon>
        <taxon>Pentapetalae</taxon>
        <taxon>asterids</taxon>
        <taxon>lamiids</taxon>
        <taxon>Solanales</taxon>
        <taxon>Solanaceae</taxon>
        <taxon>Solanoideae</taxon>
        <taxon>Solaneae</taxon>
        <taxon>Solanum</taxon>
    </lineage>
</organism>
<reference evidence="2" key="1">
    <citation type="submission" date="2023-08" db="EMBL/GenBank/DDBJ databases">
        <title>A de novo genome assembly of Solanum verrucosum Schlechtendal, a Mexican diploid species geographically isolated from the other diploid A-genome species in potato relatives.</title>
        <authorList>
            <person name="Hosaka K."/>
        </authorList>
    </citation>
    <scope>NUCLEOTIDE SEQUENCE</scope>
    <source>
        <tissue evidence="2">Young leaves</tissue>
    </source>
</reference>
<evidence type="ECO:0000313" key="2">
    <source>
        <dbReference type="EMBL" id="WMV30871.1"/>
    </source>
</evidence>
<dbReference type="AlphaFoldDB" id="A0AAF0QWN7"/>
<feature type="compositionally biased region" description="Low complexity" evidence="1">
    <location>
        <begin position="29"/>
        <end position="38"/>
    </location>
</feature>
<evidence type="ECO:0000313" key="3">
    <source>
        <dbReference type="Proteomes" id="UP001234989"/>
    </source>
</evidence>
<dbReference type="EMBL" id="CP133616">
    <property type="protein sequence ID" value="WMV30871.1"/>
    <property type="molecule type" value="Genomic_DNA"/>
</dbReference>
<feature type="region of interest" description="Disordered" evidence="1">
    <location>
        <begin position="1"/>
        <end position="58"/>
    </location>
</feature>
<dbReference type="PANTHER" id="PTHR33116">
    <property type="entry name" value="REVERSE TRANSCRIPTASE ZINC-BINDING DOMAIN-CONTAINING PROTEIN-RELATED-RELATED"/>
    <property type="match status" value="1"/>
</dbReference>
<protein>
    <submittedName>
        <fullName evidence="2">Uncharacterized protein</fullName>
    </submittedName>
</protein>
<keyword evidence="3" id="KW-1185">Reference proteome</keyword>
<sequence>MNSRSGYPPPWMGGDGGGSMHPNANTSFQQRNQQQYMQRSSVPHQQQFQNQQTHQWMRRNQLSSDSAIDDVEKTVQSENGRVILVNSVLDALPTYVMSLFPIPSKVLKRSDSLRRKFIWQGNKENKVIHLVTWDCLITGKKDGVLGTRDLKVHNLSLLMKWLWRYNLETKVSLEPLFESVPTSCVVVDIMNCYLLLYPRRSMLVSLDLEKSLFTDGQSTALSILKARCIANLFSWSNLYPAVNAEQLQDFINSLVLLGWFIVARDFFKLKCHIFSQDWKARLKIPPLDARYRTELSRDFVGAELAVCGGAHLLIMLATLQHCHGFGGWVYAQLPSAFLEELKVSLRKLTQELANAIFSDLSQQCFVMEKTTK</sequence>
<accession>A0AAF0QWN7</accession>
<proteinExistence type="predicted"/>
<dbReference type="PANTHER" id="PTHR33116:SF78">
    <property type="entry name" value="OS12G0587133 PROTEIN"/>
    <property type="match status" value="1"/>
</dbReference>